<comment type="caution">
    <text evidence="3">The sequence shown here is derived from an EMBL/GenBank/DDBJ whole genome shotgun (WGS) entry which is preliminary data.</text>
</comment>
<keyword evidence="2" id="KW-0812">Transmembrane</keyword>
<evidence type="ECO:0000256" key="1">
    <source>
        <dbReference type="SAM" id="MobiDB-lite"/>
    </source>
</evidence>
<dbReference type="VEuPathDB" id="VectorBase:HLOH_049249"/>
<dbReference type="Proteomes" id="UP000821853">
    <property type="component" value="Unassembled WGS sequence"/>
</dbReference>
<protein>
    <submittedName>
        <fullName evidence="3">Uncharacterized protein</fullName>
    </submittedName>
</protein>
<accession>A0A9J6GS19</accession>
<dbReference type="AlphaFoldDB" id="A0A9J6GS19"/>
<reference evidence="3 4" key="1">
    <citation type="journal article" date="2020" name="Cell">
        <title>Large-Scale Comparative Analyses of Tick Genomes Elucidate Their Genetic Diversity and Vector Capacities.</title>
        <authorList>
            <consortium name="Tick Genome and Microbiome Consortium (TIGMIC)"/>
            <person name="Jia N."/>
            <person name="Wang J."/>
            <person name="Shi W."/>
            <person name="Du L."/>
            <person name="Sun Y."/>
            <person name="Zhan W."/>
            <person name="Jiang J.F."/>
            <person name="Wang Q."/>
            <person name="Zhang B."/>
            <person name="Ji P."/>
            <person name="Bell-Sakyi L."/>
            <person name="Cui X.M."/>
            <person name="Yuan T.T."/>
            <person name="Jiang B.G."/>
            <person name="Yang W.F."/>
            <person name="Lam T.T."/>
            <person name="Chang Q.C."/>
            <person name="Ding S.J."/>
            <person name="Wang X.J."/>
            <person name="Zhu J.G."/>
            <person name="Ruan X.D."/>
            <person name="Zhao L."/>
            <person name="Wei J.T."/>
            <person name="Ye R.Z."/>
            <person name="Que T.C."/>
            <person name="Du C.H."/>
            <person name="Zhou Y.H."/>
            <person name="Cheng J.X."/>
            <person name="Dai P.F."/>
            <person name="Guo W.B."/>
            <person name="Han X.H."/>
            <person name="Huang E.J."/>
            <person name="Li L.F."/>
            <person name="Wei W."/>
            <person name="Gao Y.C."/>
            <person name="Liu J.Z."/>
            <person name="Shao H.Z."/>
            <person name="Wang X."/>
            <person name="Wang C.C."/>
            <person name="Yang T.C."/>
            <person name="Huo Q.B."/>
            <person name="Li W."/>
            <person name="Chen H.Y."/>
            <person name="Chen S.E."/>
            <person name="Zhou L.G."/>
            <person name="Ni X.B."/>
            <person name="Tian J.H."/>
            <person name="Sheng Y."/>
            <person name="Liu T."/>
            <person name="Pan Y.S."/>
            <person name="Xia L.Y."/>
            <person name="Li J."/>
            <person name="Zhao F."/>
            <person name="Cao W.C."/>
        </authorList>
    </citation>
    <scope>NUCLEOTIDE SEQUENCE [LARGE SCALE GENOMIC DNA]</scope>
    <source>
        <strain evidence="3">HaeL-2018</strain>
    </source>
</reference>
<sequence length="215" mass="23484">MAEGQHALMPALKIRTQSVELLCSWILEAWGMIIAVVIVKSFKKTGISNALDATDSSPDILALVLRSLPDTATHKHRLDNRCRAKAQHIPKINNTRPRSTRVRKVRNSSKQRHTTRTVHDTPSVQRVLVVTGVTAAEPAALVVRAPEEQVGQGAWPRWNVQAGPACDEPRRAAFRALWCCQLGSARGRCLGEAPGAPAQEAASRSSQNRVKRVAA</sequence>
<keyword evidence="2" id="KW-0472">Membrane</keyword>
<name>A0A9J6GS19_HAELO</name>
<dbReference type="EMBL" id="JABSTR010000008">
    <property type="protein sequence ID" value="KAH9377979.1"/>
    <property type="molecule type" value="Genomic_DNA"/>
</dbReference>
<feature type="transmembrane region" description="Helical" evidence="2">
    <location>
        <begin position="21"/>
        <end position="39"/>
    </location>
</feature>
<gene>
    <name evidence="3" type="ORF">HPB48_011089</name>
</gene>
<evidence type="ECO:0000313" key="3">
    <source>
        <dbReference type="EMBL" id="KAH9377979.1"/>
    </source>
</evidence>
<evidence type="ECO:0000256" key="2">
    <source>
        <dbReference type="SAM" id="Phobius"/>
    </source>
</evidence>
<organism evidence="3 4">
    <name type="scientific">Haemaphysalis longicornis</name>
    <name type="common">Bush tick</name>
    <dbReference type="NCBI Taxonomy" id="44386"/>
    <lineage>
        <taxon>Eukaryota</taxon>
        <taxon>Metazoa</taxon>
        <taxon>Ecdysozoa</taxon>
        <taxon>Arthropoda</taxon>
        <taxon>Chelicerata</taxon>
        <taxon>Arachnida</taxon>
        <taxon>Acari</taxon>
        <taxon>Parasitiformes</taxon>
        <taxon>Ixodida</taxon>
        <taxon>Ixodoidea</taxon>
        <taxon>Ixodidae</taxon>
        <taxon>Haemaphysalinae</taxon>
        <taxon>Haemaphysalis</taxon>
    </lineage>
</organism>
<keyword evidence="2" id="KW-1133">Transmembrane helix</keyword>
<evidence type="ECO:0000313" key="4">
    <source>
        <dbReference type="Proteomes" id="UP000821853"/>
    </source>
</evidence>
<proteinExistence type="predicted"/>
<keyword evidence="4" id="KW-1185">Reference proteome</keyword>
<feature type="region of interest" description="Disordered" evidence="1">
    <location>
        <begin position="194"/>
        <end position="215"/>
    </location>
</feature>